<sequence>MKLTPHSRFGAVALTGALALTLAACSSGSSAESGATGAGDGSAELSGSLAGAGASSQEKAVAGWIAGFNDTYPDVAVSYDAVGSGGGREQFLAGAVQLAGSDAALEDDELEAAAERCEGGEALELPLYISPIAVVYNLPDVDADHLQLSAATIAKIFNREITTWDDPAIAAENPDVTLPSTGIIPVNRSDESGTTENFTEYLEAASDGAWPHEASGDWPLSGGQSGQGTQGVIDTVSGAEGAIGYADASRVGDLGTVALKVGEEYVPFSAEAAAKVVDASPRAEGATDKRLVVELDRTTTEAGAYPLVLVSYSIACSTYADAADAANVKAYLTYVASAAGQDRAADPGVAGSAPISDDLRTEVQAAIDSIAAA</sequence>
<evidence type="ECO:0000256" key="5">
    <source>
        <dbReference type="SAM" id="SignalP"/>
    </source>
</evidence>
<evidence type="ECO:0000313" key="8">
    <source>
        <dbReference type="Proteomes" id="UP000679335"/>
    </source>
</evidence>
<feature type="signal peptide" evidence="5">
    <location>
        <begin position="1"/>
        <end position="31"/>
    </location>
</feature>
<dbReference type="NCBIfam" id="TIGR00975">
    <property type="entry name" value="3a0107s03"/>
    <property type="match status" value="1"/>
</dbReference>
<dbReference type="Pfam" id="PF12849">
    <property type="entry name" value="PBP_like_2"/>
    <property type="match status" value="1"/>
</dbReference>
<dbReference type="PROSITE" id="PS51257">
    <property type="entry name" value="PROKAR_LIPOPROTEIN"/>
    <property type="match status" value="1"/>
</dbReference>
<keyword evidence="3 4" id="KW-0592">Phosphate transport</keyword>
<evidence type="ECO:0000256" key="2">
    <source>
        <dbReference type="ARBA" id="ARBA00022448"/>
    </source>
</evidence>
<dbReference type="EMBL" id="CP076023">
    <property type="protein sequence ID" value="QWC16684.1"/>
    <property type="molecule type" value="Genomic_DNA"/>
</dbReference>
<evidence type="ECO:0000256" key="3">
    <source>
        <dbReference type="ARBA" id="ARBA00022592"/>
    </source>
</evidence>
<feature type="domain" description="PBP" evidence="6">
    <location>
        <begin position="40"/>
        <end position="338"/>
    </location>
</feature>
<dbReference type="Proteomes" id="UP000679335">
    <property type="component" value="Chromosome"/>
</dbReference>
<dbReference type="PANTHER" id="PTHR42996">
    <property type="entry name" value="PHOSPHATE-BINDING PROTEIN PSTS"/>
    <property type="match status" value="1"/>
</dbReference>
<dbReference type="CDD" id="cd13565">
    <property type="entry name" value="PBP2_PstS"/>
    <property type="match status" value="1"/>
</dbReference>
<dbReference type="InterPro" id="IPR005673">
    <property type="entry name" value="ABC_phos-bd_PstS"/>
</dbReference>
<evidence type="ECO:0000256" key="4">
    <source>
        <dbReference type="PIRNR" id="PIRNR002756"/>
    </source>
</evidence>
<proteinExistence type="inferred from homology"/>
<dbReference type="RefSeq" id="WP_208197842.1">
    <property type="nucleotide sequence ID" value="NZ_CP076023.1"/>
</dbReference>
<dbReference type="InterPro" id="IPR050962">
    <property type="entry name" value="Phosphate-bind_PstS"/>
</dbReference>
<name>A0ABX8GN86_9CELL</name>
<organism evidence="7 8">
    <name type="scientific">Cellulomonas dongxiuzhuiae</name>
    <dbReference type="NCBI Taxonomy" id="2819979"/>
    <lineage>
        <taxon>Bacteria</taxon>
        <taxon>Bacillati</taxon>
        <taxon>Actinomycetota</taxon>
        <taxon>Actinomycetes</taxon>
        <taxon>Micrococcales</taxon>
        <taxon>Cellulomonadaceae</taxon>
        <taxon>Cellulomonas</taxon>
    </lineage>
</organism>
<gene>
    <name evidence="7" type="primary">pstS</name>
    <name evidence="7" type="ORF">KKR89_03265</name>
</gene>
<evidence type="ECO:0000256" key="1">
    <source>
        <dbReference type="ARBA" id="ARBA00008725"/>
    </source>
</evidence>
<keyword evidence="2 4" id="KW-0813">Transport</keyword>
<dbReference type="PANTHER" id="PTHR42996:SF1">
    <property type="entry name" value="PHOSPHATE-BINDING PROTEIN PSTS"/>
    <property type="match status" value="1"/>
</dbReference>
<accession>A0ABX8GN86</accession>
<comment type="similarity">
    <text evidence="1 4">Belongs to the PstS family.</text>
</comment>
<protein>
    <recommendedName>
        <fullName evidence="4">Phosphate-binding protein</fullName>
    </recommendedName>
</protein>
<dbReference type="SUPFAM" id="SSF53850">
    <property type="entry name" value="Periplasmic binding protein-like II"/>
    <property type="match status" value="1"/>
</dbReference>
<reference evidence="7 8" key="1">
    <citation type="submission" date="2021-05" db="EMBL/GenBank/DDBJ databases">
        <title>Novel species in genus Cellulomonas.</title>
        <authorList>
            <person name="Zhang G."/>
        </authorList>
    </citation>
    <scope>NUCLEOTIDE SEQUENCE [LARGE SCALE GENOMIC DNA]</scope>
    <source>
        <strain evidence="8">zg-ZUI157</strain>
    </source>
</reference>
<evidence type="ECO:0000313" key="7">
    <source>
        <dbReference type="EMBL" id="QWC16684.1"/>
    </source>
</evidence>
<dbReference type="PIRSF" id="PIRSF002756">
    <property type="entry name" value="PstS"/>
    <property type="match status" value="1"/>
</dbReference>
<dbReference type="Gene3D" id="3.40.190.10">
    <property type="entry name" value="Periplasmic binding protein-like II"/>
    <property type="match status" value="2"/>
</dbReference>
<evidence type="ECO:0000259" key="6">
    <source>
        <dbReference type="Pfam" id="PF12849"/>
    </source>
</evidence>
<dbReference type="InterPro" id="IPR024370">
    <property type="entry name" value="PBP_domain"/>
</dbReference>
<keyword evidence="5" id="KW-0732">Signal</keyword>
<feature type="chain" id="PRO_5045187383" description="Phosphate-binding protein" evidence="5">
    <location>
        <begin position="32"/>
        <end position="373"/>
    </location>
</feature>
<keyword evidence="8" id="KW-1185">Reference proteome</keyword>